<evidence type="ECO:0000259" key="13">
    <source>
        <dbReference type="PROSITE" id="PS51647"/>
    </source>
</evidence>
<dbReference type="GO" id="GO:0004869">
    <property type="term" value="F:cysteine-type endopeptidase inhibitor activity"/>
    <property type="evidence" value="ECO:0007669"/>
    <property type="project" value="InterPro"/>
</dbReference>
<dbReference type="InterPro" id="IPR027358">
    <property type="entry name" value="Kininogen-type_cystatin_dom"/>
</dbReference>
<keyword evidence="10" id="KW-0325">Glycoprotein</keyword>
<evidence type="ECO:0000256" key="6">
    <source>
        <dbReference type="ARBA" id="ARBA00022729"/>
    </source>
</evidence>
<dbReference type="SMART" id="SM00043">
    <property type="entry name" value="CY"/>
    <property type="match status" value="3"/>
</dbReference>
<feature type="region of interest" description="Disordered" evidence="11">
    <location>
        <begin position="699"/>
        <end position="732"/>
    </location>
</feature>
<dbReference type="OrthoDB" id="9937817at2759"/>
<dbReference type="EMBL" id="JAHDVG010000488">
    <property type="protein sequence ID" value="KAH1165289.1"/>
    <property type="molecule type" value="Genomic_DNA"/>
</dbReference>
<feature type="domain" description="Cystatin kininogen-type" evidence="13">
    <location>
        <begin position="271"/>
        <end position="374"/>
    </location>
</feature>
<evidence type="ECO:0000313" key="14">
    <source>
        <dbReference type="EMBL" id="KAH1165289.1"/>
    </source>
</evidence>
<gene>
    <name evidence="14" type="ORF">KIL84_022848</name>
</gene>
<feature type="chain" id="PRO_5038636985" description="Cystatin kininogen-type domain-containing protein" evidence="12">
    <location>
        <begin position="19"/>
        <end position="732"/>
    </location>
</feature>
<dbReference type="InterPro" id="IPR046350">
    <property type="entry name" value="Cystatin_sf"/>
</dbReference>
<keyword evidence="6 12" id="KW-0732">Signal</keyword>
<feature type="compositionally biased region" description="Basic and acidic residues" evidence="11">
    <location>
        <begin position="402"/>
        <end position="569"/>
    </location>
</feature>
<feature type="compositionally biased region" description="Basic residues" evidence="11">
    <location>
        <begin position="570"/>
        <end position="591"/>
    </location>
</feature>
<keyword evidence="4" id="KW-0646">Protease inhibitor</keyword>
<dbReference type="FunFam" id="3.10.450.10:FF:000002">
    <property type="entry name" value="Kininogen 1"/>
    <property type="match status" value="2"/>
</dbReference>
<evidence type="ECO:0000256" key="8">
    <source>
        <dbReference type="ARBA" id="ARBA00022858"/>
    </source>
</evidence>
<keyword evidence="3" id="KW-0964">Secreted</keyword>
<dbReference type="PROSITE" id="PS51647">
    <property type="entry name" value="CYSTATIN_KININOGEN"/>
    <property type="match status" value="3"/>
</dbReference>
<keyword evidence="2" id="KW-0840">Vasodilator</keyword>
<sequence length="732" mass="82671">MKLSTVLVLCCSFFSSTAKPLSTQDADCDDPDVFEAVDIALRKYNGDKTDGNQFALYMVMEAKRIAGPGKQFVVMYRIRESSCAVGGDKLWQDCDYRASAEAESGECKAQVYVDKTEKISVTQDCRIIPAEGKVNLSHVPCLGCYHPIPGDSLQLLPILRYAIRIFNDQSDQSSLFEVGEIIKASRQVVAGWNYAVEYEVKETSCTKNNFQDLSPECKPIVGGHVGTCEAKAYVDLSNTIVDVAQKCKFPVDETAPPRISICAGCPKPIPTDSTELEEPLRASLEKYNEESNDDFYYKAEAISHATVQVVAGLNYNITFRIRKTNCSKTDVKKLNEDCAATIDGRPLLCTAQVYVIPWTKTIRPKVSCIKEETLLIRRPPGFTPFRSLAVKPETAQHTPQIKNEKGPREEQASIIGPRKDVTHKPAHEQGHRHDIGCGTEHEHRRGHGHGHEHEHGRRHDTGREPEHEHRRGHGHEDEHRRRHDTGHEPEHEHRRGHGHEDEHGRRHDTGREPEQEHRRGHGHEDEHGRRHDTGREPEHEHRRGHGHEDEHRRRHDIGCRREHEHEDKHGRGHGHGNHKDKQKKIKDKHKHSKDESSEESHEKVTNQKETLLAAVAEIPEGTQSPKPDLVELDVLSSTQQSTIDLTDDFIEIPDLPTEILDLPAETDSPGIIPDIPLFDGLPDLPESFVPKCPGKPWKPILDLSTTTNKPKVLTKEDLLPHQSERTTSTPEK</sequence>
<dbReference type="CDD" id="cd00042">
    <property type="entry name" value="CY"/>
    <property type="match status" value="3"/>
</dbReference>
<organism evidence="14 15">
    <name type="scientific">Mauremys mutica</name>
    <name type="common">yellowpond turtle</name>
    <dbReference type="NCBI Taxonomy" id="74926"/>
    <lineage>
        <taxon>Eukaryota</taxon>
        <taxon>Metazoa</taxon>
        <taxon>Chordata</taxon>
        <taxon>Craniata</taxon>
        <taxon>Vertebrata</taxon>
        <taxon>Euteleostomi</taxon>
        <taxon>Archelosauria</taxon>
        <taxon>Testudinata</taxon>
        <taxon>Testudines</taxon>
        <taxon>Cryptodira</taxon>
        <taxon>Durocryptodira</taxon>
        <taxon>Testudinoidea</taxon>
        <taxon>Geoemydidae</taxon>
        <taxon>Geoemydinae</taxon>
        <taxon>Mauremys</taxon>
    </lineage>
</organism>
<dbReference type="InterPro" id="IPR050735">
    <property type="entry name" value="Kininogen_Fetuin_HRG"/>
</dbReference>
<dbReference type="GO" id="GO:0005576">
    <property type="term" value="C:extracellular region"/>
    <property type="evidence" value="ECO:0007669"/>
    <property type="project" value="UniProtKB-SubCell"/>
</dbReference>
<dbReference type="InterPro" id="IPR000010">
    <property type="entry name" value="Cystatin_dom"/>
</dbReference>
<proteinExistence type="predicted"/>
<dbReference type="Pfam" id="PF00031">
    <property type="entry name" value="Cystatin"/>
    <property type="match status" value="3"/>
</dbReference>
<evidence type="ECO:0000256" key="10">
    <source>
        <dbReference type="ARBA" id="ARBA00023180"/>
    </source>
</evidence>
<dbReference type="AlphaFoldDB" id="A0A9D3WP09"/>
<feature type="region of interest" description="Disordered" evidence="11">
    <location>
        <begin position="392"/>
        <end position="629"/>
    </location>
</feature>
<dbReference type="SUPFAM" id="SSF54403">
    <property type="entry name" value="Cystatin/monellin"/>
    <property type="match status" value="3"/>
</dbReference>
<protein>
    <recommendedName>
        <fullName evidence="13">Cystatin kininogen-type domain-containing protein</fullName>
    </recommendedName>
</protein>
<comment type="caution">
    <text evidence="14">The sequence shown here is derived from an EMBL/GenBank/DDBJ whole genome shotgun (WGS) entry which is preliminary data.</text>
</comment>
<keyword evidence="7" id="KW-0677">Repeat</keyword>
<dbReference type="Gene3D" id="3.10.450.10">
    <property type="match status" value="3"/>
</dbReference>
<feature type="compositionally biased region" description="Basic and acidic residues" evidence="11">
    <location>
        <begin position="713"/>
        <end position="732"/>
    </location>
</feature>
<feature type="domain" description="Cystatin kininogen-type" evidence="13">
    <location>
        <begin position="150"/>
        <end position="252"/>
    </location>
</feature>
<feature type="signal peptide" evidence="12">
    <location>
        <begin position="1"/>
        <end position="18"/>
    </location>
</feature>
<dbReference type="PANTHER" id="PTHR13814:SF12">
    <property type="entry name" value="KININOGEN-1"/>
    <property type="match status" value="1"/>
</dbReference>
<feature type="domain" description="Cystatin kininogen-type" evidence="13">
    <location>
        <begin position="28"/>
        <end position="131"/>
    </location>
</feature>
<name>A0A9D3WP09_9SAUR</name>
<evidence type="ECO:0000256" key="11">
    <source>
        <dbReference type="SAM" id="MobiDB-lite"/>
    </source>
</evidence>
<evidence type="ECO:0000256" key="4">
    <source>
        <dbReference type="ARBA" id="ARBA00022690"/>
    </source>
</evidence>
<dbReference type="InterPro" id="IPR018073">
    <property type="entry name" value="Prot_inh_cystat_CS"/>
</dbReference>
<feature type="compositionally biased region" description="Basic and acidic residues" evidence="11">
    <location>
        <begin position="592"/>
        <end position="606"/>
    </location>
</feature>
<evidence type="ECO:0000256" key="1">
    <source>
        <dbReference type="ARBA" id="ARBA00004239"/>
    </source>
</evidence>
<evidence type="ECO:0000256" key="2">
    <source>
        <dbReference type="ARBA" id="ARBA00022429"/>
    </source>
</evidence>
<evidence type="ECO:0000313" key="15">
    <source>
        <dbReference type="Proteomes" id="UP000827986"/>
    </source>
</evidence>
<dbReference type="PROSITE" id="PS00287">
    <property type="entry name" value="CYSTATIN"/>
    <property type="match status" value="2"/>
</dbReference>
<evidence type="ECO:0000256" key="7">
    <source>
        <dbReference type="ARBA" id="ARBA00022737"/>
    </source>
</evidence>
<dbReference type="Proteomes" id="UP000827986">
    <property type="component" value="Unassembled WGS sequence"/>
</dbReference>
<keyword evidence="9" id="KW-1015">Disulfide bond</keyword>
<keyword evidence="5" id="KW-0789">Thiol protease inhibitor</keyword>
<comment type="subcellular location">
    <subcellularLocation>
        <location evidence="1">Secreted</location>
        <location evidence="1">Extracellular space</location>
    </subcellularLocation>
</comment>
<dbReference type="GO" id="GO:0042311">
    <property type="term" value="P:vasodilation"/>
    <property type="evidence" value="ECO:0007669"/>
    <property type="project" value="UniProtKB-KW"/>
</dbReference>
<evidence type="ECO:0000256" key="5">
    <source>
        <dbReference type="ARBA" id="ARBA00022704"/>
    </source>
</evidence>
<reference evidence="14" key="1">
    <citation type="submission" date="2021-09" db="EMBL/GenBank/DDBJ databases">
        <title>The genome of Mauremys mutica provides insights into the evolution of semi-aquatic lifestyle.</title>
        <authorList>
            <person name="Gong S."/>
            <person name="Gao Y."/>
        </authorList>
    </citation>
    <scope>NUCLEOTIDE SEQUENCE</scope>
    <source>
        <strain evidence="14">MM-2020</strain>
        <tissue evidence="14">Muscle</tissue>
    </source>
</reference>
<dbReference type="PANTHER" id="PTHR13814">
    <property type="entry name" value="FETUIN"/>
    <property type="match status" value="1"/>
</dbReference>
<keyword evidence="8" id="KW-0838">Vasoactive</keyword>
<evidence type="ECO:0000256" key="12">
    <source>
        <dbReference type="SAM" id="SignalP"/>
    </source>
</evidence>
<evidence type="ECO:0000256" key="3">
    <source>
        <dbReference type="ARBA" id="ARBA00022525"/>
    </source>
</evidence>
<evidence type="ECO:0000256" key="9">
    <source>
        <dbReference type="ARBA" id="ARBA00023157"/>
    </source>
</evidence>
<accession>A0A9D3WP09</accession>
<keyword evidence="15" id="KW-1185">Reference proteome</keyword>